<protein>
    <submittedName>
        <fullName evidence="3">DUF485 domain-containing protein</fullName>
    </submittedName>
</protein>
<dbReference type="InterPro" id="IPR007436">
    <property type="entry name" value="DUF485"/>
</dbReference>
<evidence type="ECO:0000313" key="3">
    <source>
        <dbReference type="EMBL" id="NGO47645.1"/>
    </source>
</evidence>
<gene>
    <name evidence="3" type="ORF">G6048_38035</name>
</gene>
<proteinExistence type="predicted"/>
<keyword evidence="2" id="KW-0812">Transmembrane</keyword>
<evidence type="ECO:0000256" key="2">
    <source>
        <dbReference type="SAM" id="Phobius"/>
    </source>
</evidence>
<dbReference type="Pfam" id="PF04341">
    <property type="entry name" value="DUF485"/>
    <property type="match status" value="1"/>
</dbReference>
<dbReference type="EMBL" id="JAAKZX010000194">
    <property type="protein sequence ID" value="NGO47645.1"/>
    <property type="molecule type" value="Genomic_DNA"/>
</dbReference>
<evidence type="ECO:0000256" key="1">
    <source>
        <dbReference type="SAM" id="MobiDB-lite"/>
    </source>
</evidence>
<feature type="transmembrane region" description="Helical" evidence="2">
    <location>
        <begin position="27"/>
        <end position="45"/>
    </location>
</feature>
<dbReference type="Proteomes" id="UP001518140">
    <property type="component" value="Unassembled WGS sequence"/>
</dbReference>
<feature type="transmembrane region" description="Helical" evidence="2">
    <location>
        <begin position="57"/>
        <end position="80"/>
    </location>
</feature>
<name>A0ABX0E428_9ACTN</name>
<keyword evidence="2" id="KW-0472">Membrane</keyword>
<reference evidence="3 4" key="1">
    <citation type="submission" date="2020-02" db="EMBL/GenBank/DDBJ databases">
        <title>Whole-genome analyses of novel actinobacteria.</title>
        <authorList>
            <person name="Sahin N."/>
            <person name="Tokatli A."/>
        </authorList>
    </citation>
    <scope>NUCLEOTIDE SEQUENCE [LARGE SCALE GENOMIC DNA]</scope>
    <source>
        <strain evidence="3 4">YC419</strain>
    </source>
</reference>
<dbReference type="RefSeq" id="WP_165344160.1">
    <property type="nucleotide sequence ID" value="NZ_JAAKZX010000194.1"/>
</dbReference>
<evidence type="ECO:0000313" key="4">
    <source>
        <dbReference type="Proteomes" id="UP001518140"/>
    </source>
</evidence>
<accession>A0ABX0E428</accession>
<keyword evidence="4" id="KW-1185">Reference proteome</keyword>
<keyword evidence="2" id="KW-1133">Transmembrane helix</keyword>
<organism evidence="3 4">
    <name type="scientific">Streptomyces ureilyticus</name>
    <dbReference type="NCBI Taxonomy" id="1775131"/>
    <lineage>
        <taxon>Bacteria</taxon>
        <taxon>Bacillati</taxon>
        <taxon>Actinomycetota</taxon>
        <taxon>Actinomycetes</taxon>
        <taxon>Kitasatosporales</taxon>
        <taxon>Streptomycetaceae</taxon>
        <taxon>Streptomyces</taxon>
    </lineage>
</organism>
<comment type="caution">
    <text evidence="3">The sequence shown here is derived from an EMBL/GenBank/DDBJ whole genome shotgun (WGS) entry which is preliminary data.</text>
</comment>
<feature type="region of interest" description="Disordered" evidence="1">
    <location>
        <begin position="105"/>
        <end position="125"/>
    </location>
</feature>
<sequence>MPPAPAAENRVASHPDFRSIRGAHRSFGIVAILISVGGFLLLVLMSNFAPGVLNQELFGHMTVGLVGSVGMFGLMALTAWRYTVHMERRIDPAVDRLRAEIARDEAEQARVQQPSAPQQRRFGSW</sequence>